<dbReference type="InterPro" id="IPR012134">
    <property type="entry name" value="Glu-5-SA_DH"/>
</dbReference>
<dbReference type="PROSITE" id="PS01223">
    <property type="entry name" value="PROA"/>
    <property type="match status" value="1"/>
</dbReference>
<dbReference type="InterPro" id="IPR016163">
    <property type="entry name" value="Ald_DH_C"/>
</dbReference>
<comment type="similarity">
    <text evidence="7">Belongs to the gamma-glutamyl phosphate reductase family.</text>
</comment>
<evidence type="ECO:0000256" key="5">
    <source>
        <dbReference type="ARBA" id="ARBA00023002"/>
    </source>
</evidence>
<accession>A0A368BJX5</accession>
<dbReference type="InterPro" id="IPR020593">
    <property type="entry name" value="G-glutamylP_reductase_CS"/>
</dbReference>
<keyword evidence="5 7" id="KW-0560">Oxidoreductase</keyword>
<comment type="subcellular location">
    <subcellularLocation>
        <location evidence="7">Cytoplasm</location>
    </subcellularLocation>
</comment>
<organism evidence="9 10">
    <name type="scientific">SAR86 cluster bacterium</name>
    <dbReference type="NCBI Taxonomy" id="2030880"/>
    <lineage>
        <taxon>Bacteria</taxon>
        <taxon>Pseudomonadati</taxon>
        <taxon>Pseudomonadota</taxon>
        <taxon>Gammaproteobacteria</taxon>
        <taxon>SAR86 cluster</taxon>
    </lineage>
</organism>
<keyword evidence="4 7" id="KW-0521">NADP</keyword>
<reference evidence="9 10" key="1">
    <citation type="journal article" date="2018" name="Microbiome">
        <title>Fine metagenomic profile of the Mediterranean stratified and mixed water columns revealed by assembly and recruitment.</title>
        <authorList>
            <person name="Haro-Moreno J.M."/>
            <person name="Lopez-Perez M."/>
            <person name="De La Torre J.R."/>
            <person name="Picazo A."/>
            <person name="Camacho A."/>
            <person name="Rodriguez-Valera F."/>
        </authorList>
    </citation>
    <scope>NUCLEOTIDE SEQUENCE [LARGE SCALE GENOMIC DNA]</scope>
    <source>
        <strain evidence="9">MED-G84</strain>
    </source>
</reference>
<evidence type="ECO:0000313" key="10">
    <source>
        <dbReference type="Proteomes" id="UP000253032"/>
    </source>
</evidence>
<protein>
    <recommendedName>
        <fullName evidence="7">Gamma-glutamyl phosphate reductase</fullName>
        <shortName evidence="7">GPR</shortName>
        <ecNumber evidence="7">1.2.1.41</ecNumber>
    </recommendedName>
    <alternativeName>
        <fullName evidence="7">Glutamate-5-semialdehyde dehydrogenase</fullName>
    </alternativeName>
    <alternativeName>
        <fullName evidence="7">Glutamyl-gamma-semialdehyde dehydrogenase</fullName>
        <shortName evidence="7">GSA dehydrogenase</shortName>
    </alternativeName>
</protein>
<dbReference type="EMBL" id="QOPC01000020">
    <property type="protein sequence ID" value="RCL37609.1"/>
    <property type="molecule type" value="Genomic_DNA"/>
</dbReference>
<comment type="function">
    <text evidence="7">Catalyzes the NADPH-dependent reduction of L-glutamate 5-phosphate into L-glutamate 5-semialdehyde and phosphate. The product spontaneously undergoes cyclization to form 1-pyrroline-5-carboxylate.</text>
</comment>
<comment type="caution">
    <text evidence="9">The sequence shown here is derived from an EMBL/GenBank/DDBJ whole genome shotgun (WGS) entry which is preliminary data.</text>
</comment>
<feature type="domain" description="Aldehyde dehydrogenase" evidence="8">
    <location>
        <begin position="102"/>
        <end position="289"/>
    </location>
</feature>
<keyword evidence="3 7" id="KW-0641">Proline biosynthesis</keyword>
<dbReference type="AlphaFoldDB" id="A0A368BJX5"/>
<evidence type="ECO:0000256" key="7">
    <source>
        <dbReference type="HAMAP-Rule" id="MF_00412"/>
    </source>
</evidence>
<dbReference type="InterPro" id="IPR015590">
    <property type="entry name" value="Aldehyde_DH_dom"/>
</dbReference>
<dbReference type="UniPathway" id="UPA00098">
    <property type="reaction ID" value="UER00360"/>
</dbReference>
<proteinExistence type="inferred from homology"/>
<dbReference type="GO" id="GO:0004350">
    <property type="term" value="F:glutamate-5-semialdehyde dehydrogenase activity"/>
    <property type="evidence" value="ECO:0007669"/>
    <property type="project" value="UniProtKB-UniRule"/>
</dbReference>
<dbReference type="FunFam" id="3.40.309.10:FF:000006">
    <property type="entry name" value="Gamma-glutamyl phosphate reductase"/>
    <property type="match status" value="1"/>
</dbReference>
<dbReference type="GO" id="GO:0055129">
    <property type="term" value="P:L-proline biosynthetic process"/>
    <property type="evidence" value="ECO:0007669"/>
    <property type="project" value="UniProtKB-UniRule"/>
</dbReference>
<dbReference type="Proteomes" id="UP000253032">
    <property type="component" value="Unassembled WGS sequence"/>
</dbReference>
<dbReference type="Pfam" id="PF00171">
    <property type="entry name" value="Aldedh"/>
    <property type="match status" value="1"/>
</dbReference>
<keyword evidence="2 7" id="KW-0028">Amino-acid biosynthesis</keyword>
<dbReference type="GO" id="GO:0005737">
    <property type="term" value="C:cytoplasm"/>
    <property type="evidence" value="ECO:0007669"/>
    <property type="project" value="UniProtKB-SubCell"/>
</dbReference>
<dbReference type="EC" id="1.2.1.41" evidence="7"/>
<dbReference type="InterPro" id="IPR000965">
    <property type="entry name" value="GPR_dom"/>
</dbReference>
<evidence type="ECO:0000256" key="6">
    <source>
        <dbReference type="ARBA" id="ARBA00049024"/>
    </source>
</evidence>
<dbReference type="PANTHER" id="PTHR11063">
    <property type="entry name" value="GLUTAMATE SEMIALDEHYDE DEHYDROGENASE"/>
    <property type="match status" value="1"/>
</dbReference>
<evidence type="ECO:0000256" key="2">
    <source>
        <dbReference type="ARBA" id="ARBA00022605"/>
    </source>
</evidence>
<dbReference type="HAMAP" id="MF_00412">
    <property type="entry name" value="ProA"/>
    <property type="match status" value="1"/>
</dbReference>
<evidence type="ECO:0000313" key="9">
    <source>
        <dbReference type="EMBL" id="RCL37609.1"/>
    </source>
</evidence>
<dbReference type="NCBIfam" id="NF001221">
    <property type="entry name" value="PRK00197.1"/>
    <property type="match status" value="1"/>
</dbReference>
<dbReference type="GO" id="GO:0050661">
    <property type="term" value="F:NADP binding"/>
    <property type="evidence" value="ECO:0007669"/>
    <property type="project" value="InterPro"/>
</dbReference>
<dbReference type="InterPro" id="IPR016162">
    <property type="entry name" value="Ald_DH_N"/>
</dbReference>
<comment type="pathway">
    <text evidence="1 7">Amino-acid biosynthesis; L-proline biosynthesis; L-glutamate 5-semialdehyde from L-glutamate: step 2/2.</text>
</comment>
<evidence type="ECO:0000256" key="4">
    <source>
        <dbReference type="ARBA" id="ARBA00022857"/>
    </source>
</evidence>
<comment type="catalytic activity">
    <reaction evidence="6 7">
        <text>L-glutamate 5-semialdehyde + phosphate + NADP(+) = L-glutamyl 5-phosphate + NADPH + H(+)</text>
        <dbReference type="Rhea" id="RHEA:19541"/>
        <dbReference type="ChEBI" id="CHEBI:15378"/>
        <dbReference type="ChEBI" id="CHEBI:43474"/>
        <dbReference type="ChEBI" id="CHEBI:57783"/>
        <dbReference type="ChEBI" id="CHEBI:58066"/>
        <dbReference type="ChEBI" id="CHEBI:58274"/>
        <dbReference type="ChEBI" id="CHEBI:58349"/>
        <dbReference type="EC" id="1.2.1.41"/>
    </reaction>
</comment>
<keyword evidence="7" id="KW-0963">Cytoplasm</keyword>
<evidence type="ECO:0000256" key="3">
    <source>
        <dbReference type="ARBA" id="ARBA00022650"/>
    </source>
</evidence>
<dbReference type="Gene3D" id="3.40.605.10">
    <property type="entry name" value="Aldehyde Dehydrogenase, Chain A, domain 1"/>
    <property type="match status" value="1"/>
</dbReference>
<name>A0A368BJX5_9GAMM</name>
<dbReference type="InterPro" id="IPR016161">
    <property type="entry name" value="Ald_DH/histidinol_DH"/>
</dbReference>
<dbReference type="CDD" id="cd07079">
    <property type="entry name" value="ALDH_F18-19_ProA-GPR"/>
    <property type="match status" value="1"/>
</dbReference>
<dbReference type="PIRSF" id="PIRSF000151">
    <property type="entry name" value="GPR"/>
    <property type="match status" value="1"/>
</dbReference>
<dbReference type="Gene3D" id="3.40.309.10">
    <property type="entry name" value="Aldehyde Dehydrogenase, Chain A, domain 2"/>
    <property type="match status" value="1"/>
</dbReference>
<dbReference type="SUPFAM" id="SSF53720">
    <property type="entry name" value="ALDH-like"/>
    <property type="match status" value="1"/>
</dbReference>
<evidence type="ECO:0000256" key="1">
    <source>
        <dbReference type="ARBA" id="ARBA00004985"/>
    </source>
</evidence>
<dbReference type="PANTHER" id="PTHR11063:SF8">
    <property type="entry name" value="DELTA-1-PYRROLINE-5-CARBOXYLATE SYNTHASE"/>
    <property type="match status" value="1"/>
</dbReference>
<evidence type="ECO:0000259" key="8">
    <source>
        <dbReference type="Pfam" id="PF00171"/>
    </source>
</evidence>
<sequence length="421" mass="44999">MNKELSILLEEIGKKAKSASAILNTATCDQKNKFFDFAIASIQENTDAILAANHIDIKAAQENNKDDAFIDRLMLDKDRLQGICNTLSEIKSFEDPIGKVLASWDRPNGLNISRVATPLGVIGLIFESRPNVAADAGGLCLKSGNAVILRSGKDGLRSAEAIVLSLQSALKLSGLPEACIQIVPSESRDAATKMLEGLNGTIDVIVPRGGKSLVAEVEKSAKVPVFGHLEGICHIYVDEEADEEKALSICLNAKMRRTGICGAVETILVHENISSSFVPKLVASLSEVNCEIRCCKNTIDFDNRATLASEDDWSTEYLAAIVSLKSVASVDEAISHIEKYGTGHTESILSKNKDAQLKFTNSIDSAIVMINASTQFADGGEFGLGGEIGIATGKFHARGPVGVDQLTSFKYIVTGDGQVRS</sequence>
<gene>
    <name evidence="7" type="primary">proA</name>
    <name evidence="9" type="ORF">DBW98_03690</name>
</gene>
<dbReference type="NCBIfam" id="TIGR00407">
    <property type="entry name" value="proA"/>
    <property type="match status" value="1"/>
</dbReference>